<keyword evidence="6" id="KW-0378">Hydrolase</keyword>
<sequence length="493" mass="53264">MKIEAKATLPKRKPADLLVLLLDKERELSRTADPTLGPLLGQLAQDYGEGRIKKEYFSASPSKDVRHVLVQHTSLVKPYDLPEKVKILAARALDQAHDLDLTQVTFLLNGKDAPELFGAVVEGVALGGYRFDKYRKEKDRFWERLRVSLCVAGARLKACREDLARTVLISECVNGSRELVNEPGAAVYPEVIADRAQAIGKEHGLKVSVLDESGLSKAGHAGLLCVGSGSIHPPRLVSLEYRPARQSKVRLALVGKGITFDTGGISLKPGDRMLEMKGDMAGGAAVLYAMKAIAQLRPDINVLGVIPTAENMPDAKAQRPGDIFVPKNGKSVQVDNTDAEGRLVLIDGFERAGEWRATHIVDIATLTGAVVRALGPGYAGIMGNDSELVRRVIGAGGSQGELLWELPLPEEYREFLKTPYADVNNIGGSHAGAITAGLFLQEFVPQGASWAHLDIAGPFLSGKAWKYYQAGATGFGVKTFVELCRRFSGHFPA</sequence>
<dbReference type="EMBL" id="CASHTH010002260">
    <property type="protein sequence ID" value="CAI8027160.1"/>
    <property type="molecule type" value="Genomic_DNA"/>
</dbReference>
<evidence type="ECO:0000256" key="5">
    <source>
        <dbReference type="ARBA" id="ARBA00022670"/>
    </source>
</evidence>
<reference evidence="8" key="1">
    <citation type="submission" date="2023-03" db="EMBL/GenBank/DDBJ databases">
        <authorList>
            <person name="Steffen K."/>
            <person name="Cardenas P."/>
        </authorList>
    </citation>
    <scope>NUCLEOTIDE SEQUENCE</scope>
</reference>
<dbReference type="GO" id="GO:0005737">
    <property type="term" value="C:cytoplasm"/>
    <property type="evidence" value="ECO:0007669"/>
    <property type="project" value="InterPro"/>
</dbReference>
<dbReference type="Pfam" id="PF00883">
    <property type="entry name" value="Peptidase_M17"/>
    <property type="match status" value="1"/>
</dbReference>
<dbReference type="InterPro" id="IPR011356">
    <property type="entry name" value="Leucine_aapep/pepB"/>
</dbReference>
<keyword evidence="4 8" id="KW-0031">Aminopeptidase</keyword>
<evidence type="ECO:0000256" key="1">
    <source>
        <dbReference type="ARBA" id="ARBA00000135"/>
    </source>
</evidence>
<dbReference type="Gene3D" id="3.40.630.10">
    <property type="entry name" value="Zn peptidases"/>
    <property type="match status" value="1"/>
</dbReference>
<evidence type="ECO:0000313" key="9">
    <source>
        <dbReference type="Proteomes" id="UP001174909"/>
    </source>
</evidence>
<dbReference type="InterPro" id="IPR043472">
    <property type="entry name" value="Macro_dom-like"/>
</dbReference>
<dbReference type="SUPFAM" id="SSF52949">
    <property type="entry name" value="Macro domain-like"/>
    <property type="match status" value="2"/>
</dbReference>
<dbReference type="NCBIfam" id="NF002073">
    <property type="entry name" value="PRK00913.1-2"/>
    <property type="match status" value="1"/>
</dbReference>
<comment type="caution">
    <text evidence="8">The sequence shown here is derived from an EMBL/GenBank/DDBJ whole genome shotgun (WGS) entry which is preliminary data.</text>
</comment>
<name>A0AA35WUH8_GEOBA</name>
<keyword evidence="9" id="KW-1185">Reference proteome</keyword>
<evidence type="ECO:0000256" key="6">
    <source>
        <dbReference type="ARBA" id="ARBA00022801"/>
    </source>
</evidence>
<proteinExistence type="inferred from homology"/>
<dbReference type="PROSITE" id="PS00631">
    <property type="entry name" value="CYTOSOL_AP"/>
    <property type="match status" value="1"/>
</dbReference>
<gene>
    <name evidence="8" type="ORF">GBAR_LOCUS15551</name>
</gene>
<evidence type="ECO:0000256" key="2">
    <source>
        <dbReference type="ARBA" id="ARBA00009528"/>
    </source>
</evidence>
<keyword evidence="5" id="KW-0645">Protease</keyword>
<evidence type="ECO:0000256" key="4">
    <source>
        <dbReference type="ARBA" id="ARBA00022438"/>
    </source>
</evidence>
<organism evidence="8 9">
    <name type="scientific">Geodia barretti</name>
    <name type="common">Barrett's horny sponge</name>
    <dbReference type="NCBI Taxonomy" id="519541"/>
    <lineage>
        <taxon>Eukaryota</taxon>
        <taxon>Metazoa</taxon>
        <taxon>Porifera</taxon>
        <taxon>Demospongiae</taxon>
        <taxon>Heteroscleromorpha</taxon>
        <taxon>Tetractinellida</taxon>
        <taxon>Astrophorina</taxon>
        <taxon>Geodiidae</taxon>
        <taxon>Geodia</taxon>
    </lineage>
</organism>
<evidence type="ECO:0000256" key="3">
    <source>
        <dbReference type="ARBA" id="ARBA00012565"/>
    </source>
</evidence>
<comment type="similarity">
    <text evidence="2">Belongs to the peptidase M17 family.</text>
</comment>
<dbReference type="EC" id="3.4.11.1" evidence="3"/>
<dbReference type="PRINTS" id="PR00481">
    <property type="entry name" value="LAMNOPPTDASE"/>
</dbReference>
<evidence type="ECO:0000259" key="7">
    <source>
        <dbReference type="PROSITE" id="PS00631"/>
    </source>
</evidence>
<dbReference type="SUPFAM" id="SSF53187">
    <property type="entry name" value="Zn-dependent exopeptidases"/>
    <property type="match status" value="1"/>
</dbReference>
<dbReference type="InterPro" id="IPR023042">
    <property type="entry name" value="Peptidase_M17_leu_NH2_pept"/>
</dbReference>
<feature type="domain" description="Cytosol aminopeptidase" evidence="7">
    <location>
        <begin position="336"/>
        <end position="343"/>
    </location>
</feature>
<dbReference type="GO" id="GO:0030145">
    <property type="term" value="F:manganese ion binding"/>
    <property type="evidence" value="ECO:0007669"/>
    <property type="project" value="InterPro"/>
</dbReference>
<dbReference type="PANTHER" id="PTHR11963:SF23">
    <property type="entry name" value="CYTOSOL AMINOPEPTIDASE"/>
    <property type="match status" value="1"/>
</dbReference>
<dbReference type="Proteomes" id="UP001174909">
    <property type="component" value="Unassembled WGS sequence"/>
</dbReference>
<dbReference type="Gene3D" id="3.40.220.10">
    <property type="entry name" value="Leucine Aminopeptidase, subunit E, domain 1"/>
    <property type="match status" value="1"/>
</dbReference>
<dbReference type="GO" id="GO:0006508">
    <property type="term" value="P:proteolysis"/>
    <property type="evidence" value="ECO:0007669"/>
    <property type="project" value="UniProtKB-KW"/>
</dbReference>
<accession>A0AA35WUH8</accession>
<dbReference type="InterPro" id="IPR000819">
    <property type="entry name" value="Peptidase_M17_C"/>
</dbReference>
<dbReference type="PANTHER" id="PTHR11963">
    <property type="entry name" value="LEUCINE AMINOPEPTIDASE-RELATED"/>
    <property type="match status" value="1"/>
</dbReference>
<dbReference type="AlphaFoldDB" id="A0AA35WUH8"/>
<protein>
    <recommendedName>
        <fullName evidence="3">leucyl aminopeptidase</fullName>
        <ecNumber evidence="3">3.4.11.1</ecNumber>
    </recommendedName>
</protein>
<dbReference type="CDD" id="cd00433">
    <property type="entry name" value="Peptidase_M17"/>
    <property type="match status" value="1"/>
</dbReference>
<evidence type="ECO:0000313" key="8">
    <source>
        <dbReference type="EMBL" id="CAI8027160.1"/>
    </source>
</evidence>
<comment type="catalytic activity">
    <reaction evidence="1">
        <text>Release of an N-terminal amino acid, Xaa-|-Yaa-, in which Xaa is preferably Leu, but may be other amino acids including Pro although not Arg or Lys, and Yaa may be Pro. Amino acid amides and methyl esters are also readily hydrolyzed, but rates on arylamides are exceedingly low.</text>
        <dbReference type="EC" id="3.4.11.1"/>
    </reaction>
</comment>
<dbReference type="HAMAP" id="MF_00181">
    <property type="entry name" value="Cytosol_peptidase_M17"/>
    <property type="match status" value="1"/>
</dbReference>
<dbReference type="GO" id="GO:0070006">
    <property type="term" value="F:metalloaminopeptidase activity"/>
    <property type="evidence" value="ECO:0007669"/>
    <property type="project" value="InterPro"/>
</dbReference>